<evidence type="ECO:0000313" key="3">
    <source>
        <dbReference type="RefSeq" id="XP_008467357.1"/>
    </source>
</evidence>
<organism evidence="2 3">
    <name type="scientific">Diaphorina citri</name>
    <name type="common">Asian citrus psyllid</name>
    <dbReference type="NCBI Taxonomy" id="121845"/>
    <lineage>
        <taxon>Eukaryota</taxon>
        <taxon>Metazoa</taxon>
        <taxon>Ecdysozoa</taxon>
        <taxon>Arthropoda</taxon>
        <taxon>Hexapoda</taxon>
        <taxon>Insecta</taxon>
        <taxon>Pterygota</taxon>
        <taxon>Neoptera</taxon>
        <taxon>Paraneoptera</taxon>
        <taxon>Hemiptera</taxon>
        <taxon>Sternorrhyncha</taxon>
        <taxon>Psylloidea</taxon>
        <taxon>Psyllidae</taxon>
        <taxon>Diaphorininae</taxon>
        <taxon>Diaphorina</taxon>
    </lineage>
</organism>
<feature type="chain" id="PRO_5010237254" evidence="1">
    <location>
        <begin position="20"/>
        <end position="131"/>
    </location>
</feature>
<evidence type="ECO:0000313" key="2">
    <source>
        <dbReference type="Proteomes" id="UP000079169"/>
    </source>
</evidence>
<reference evidence="3" key="1">
    <citation type="submission" date="2025-08" db="UniProtKB">
        <authorList>
            <consortium name="RefSeq"/>
        </authorList>
    </citation>
    <scope>IDENTIFICATION</scope>
</reference>
<accession>A0A1S3CTB3</accession>
<sequence length="131" mass="14438">MKHLPWALFGLILISSSEGVELGVGDITTVYKFNTLGDGESVKYLKTCTAASLQENDQGLPLFNITADTPLPESTIPPLYDGNKNKAIIWQQLMNNGSTVPIHIPAYANIVSDFSQLLWSYDFSFAIRTEV</sequence>
<proteinExistence type="predicted"/>
<dbReference type="GeneID" id="103504835"/>
<feature type="signal peptide" evidence="1">
    <location>
        <begin position="1"/>
        <end position="19"/>
    </location>
</feature>
<gene>
    <name evidence="3" type="primary">LOC103504835</name>
</gene>
<evidence type="ECO:0000256" key="1">
    <source>
        <dbReference type="SAM" id="SignalP"/>
    </source>
</evidence>
<protein>
    <submittedName>
        <fullName evidence="3">Uncharacterized protein LOC103504835</fullName>
    </submittedName>
</protein>
<dbReference type="KEGG" id="dci:103504835"/>
<name>A0A1S3CTB3_DIACI</name>
<dbReference type="Proteomes" id="UP000079169">
    <property type="component" value="Unplaced"/>
</dbReference>
<keyword evidence="2" id="KW-1185">Reference proteome</keyword>
<dbReference type="AlphaFoldDB" id="A0A1S3CTB3"/>
<dbReference type="PaxDb" id="121845-A0A1S3CTB3"/>
<keyword evidence="1" id="KW-0732">Signal</keyword>
<dbReference type="RefSeq" id="XP_008467357.1">
    <property type="nucleotide sequence ID" value="XM_008469135.3"/>
</dbReference>